<comment type="caution">
    <text evidence="1">The sequence shown here is derived from an EMBL/GenBank/DDBJ whole genome shotgun (WGS) entry which is preliminary data.</text>
</comment>
<organism evidence="1 2">
    <name type="scientific">Eumeta variegata</name>
    <name type="common">Bagworm moth</name>
    <name type="synonym">Eumeta japonica</name>
    <dbReference type="NCBI Taxonomy" id="151549"/>
    <lineage>
        <taxon>Eukaryota</taxon>
        <taxon>Metazoa</taxon>
        <taxon>Ecdysozoa</taxon>
        <taxon>Arthropoda</taxon>
        <taxon>Hexapoda</taxon>
        <taxon>Insecta</taxon>
        <taxon>Pterygota</taxon>
        <taxon>Neoptera</taxon>
        <taxon>Endopterygota</taxon>
        <taxon>Lepidoptera</taxon>
        <taxon>Glossata</taxon>
        <taxon>Ditrysia</taxon>
        <taxon>Tineoidea</taxon>
        <taxon>Psychidae</taxon>
        <taxon>Oiketicinae</taxon>
        <taxon>Eumeta</taxon>
    </lineage>
</organism>
<reference evidence="1 2" key="1">
    <citation type="journal article" date="2019" name="Commun. Biol.">
        <title>The bagworm genome reveals a unique fibroin gene that provides high tensile strength.</title>
        <authorList>
            <person name="Kono N."/>
            <person name="Nakamura H."/>
            <person name="Ohtoshi R."/>
            <person name="Tomita M."/>
            <person name="Numata K."/>
            <person name="Arakawa K."/>
        </authorList>
    </citation>
    <scope>NUCLEOTIDE SEQUENCE [LARGE SCALE GENOMIC DNA]</scope>
</reference>
<evidence type="ECO:0000313" key="1">
    <source>
        <dbReference type="EMBL" id="GBP37804.1"/>
    </source>
</evidence>
<dbReference type="Proteomes" id="UP000299102">
    <property type="component" value="Unassembled WGS sequence"/>
</dbReference>
<keyword evidence="2" id="KW-1185">Reference proteome</keyword>
<evidence type="ECO:0000313" key="2">
    <source>
        <dbReference type="Proteomes" id="UP000299102"/>
    </source>
</evidence>
<protein>
    <submittedName>
        <fullName evidence="1">Uncharacterized protein</fullName>
    </submittedName>
</protein>
<sequence length="78" mass="8778">MKVTNFKCAKQFNFIEIIYVFKANETKEIYLRYHASCSIDAGQDMPFVHFTSGRAPVDWKSALAIIGYCVHDTTGPAA</sequence>
<dbReference type="EMBL" id="BGZK01000339">
    <property type="protein sequence ID" value="GBP37804.1"/>
    <property type="molecule type" value="Genomic_DNA"/>
</dbReference>
<gene>
    <name evidence="1" type="ORF">EVAR_21647_1</name>
</gene>
<name>A0A4C1VIS6_EUMVA</name>
<accession>A0A4C1VIS6</accession>
<dbReference type="AlphaFoldDB" id="A0A4C1VIS6"/>
<proteinExistence type="predicted"/>